<sequence>MAVTKDHWENVYETKDTTKVGWFQEKPIVSLDLIEEFRINKNSAILDVGGGDSLLVDHLLALGYKDISVLDISSTSLKKAKIRLGENADKIEWIHSDIIDFNPDRKYNVWHDRAVFHFLMDKEKIDIYLKISSLHIKPGGWLFIGVFSETGPETCSGLPVQRYSTVALAETFSMSFDCVKSFNTDHITPSGVTQNYSFCCLKRK</sequence>
<dbReference type="OrthoDB" id="9788660at2"/>
<evidence type="ECO:0000313" key="2">
    <source>
        <dbReference type="EMBL" id="PSL07798.1"/>
    </source>
</evidence>
<name>A0A2P8EEB2_9BACT</name>
<dbReference type="CDD" id="cd02440">
    <property type="entry name" value="AdoMet_MTases"/>
    <property type="match status" value="1"/>
</dbReference>
<dbReference type="PANTHER" id="PTHR12843">
    <property type="entry name" value="PROTEIN-LYSINE N-METHYLTRANSFERASE METTL10"/>
    <property type="match status" value="1"/>
</dbReference>
<keyword evidence="2" id="KW-0489">Methyltransferase</keyword>
<dbReference type="Gene3D" id="3.40.50.150">
    <property type="entry name" value="Vaccinia Virus protein VP39"/>
    <property type="match status" value="1"/>
</dbReference>
<feature type="domain" description="Methyltransferase type 12" evidence="1">
    <location>
        <begin position="46"/>
        <end position="142"/>
    </location>
</feature>
<dbReference type="SUPFAM" id="SSF53335">
    <property type="entry name" value="S-adenosyl-L-methionine-dependent methyltransferases"/>
    <property type="match status" value="1"/>
</dbReference>
<dbReference type="EMBL" id="PYGF01000001">
    <property type="protein sequence ID" value="PSL07798.1"/>
    <property type="molecule type" value="Genomic_DNA"/>
</dbReference>
<dbReference type="GO" id="GO:0032259">
    <property type="term" value="P:methylation"/>
    <property type="evidence" value="ECO:0007669"/>
    <property type="project" value="UniProtKB-KW"/>
</dbReference>
<comment type="caution">
    <text evidence="2">The sequence shown here is derived from an EMBL/GenBank/DDBJ whole genome shotgun (WGS) entry which is preliminary data.</text>
</comment>
<reference evidence="2 3" key="1">
    <citation type="submission" date="2018-03" db="EMBL/GenBank/DDBJ databases">
        <title>Genomic Encyclopedia of Archaeal and Bacterial Type Strains, Phase II (KMG-II): from individual species to whole genera.</title>
        <authorList>
            <person name="Goeker M."/>
        </authorList>
    </citation>
    <scope>NUCLEOTIDE SEQUENCE [LARGE SCALE GENOMIC DNA]</scope>
    <source>
        <strain evidence="2 3">DSM 28057</strain>
    </source>
</reference>
<organism evidence="2 3">
    <name type="scientific">Cecembia rubra</name>
    <dbReference type="NCBI Taxonomy" id="1485585"/>
    <lineage>
        <taxon>Bacteria</taxon>
        <taxon>Pseudomonadati</taxon>
        <taxon>Bacteroidota</taxon>
        <taxon>Cytophagia</taxon>
        <taxon>Cytophagales</taxon>
        <taxon>Cyclobacteriaceae</taxon>
        <taxon>Cecembia</taxon>
    </lineage>
</organism>
<accession>A0A2P8EEB2</accession>
<dbReference type="Proteomes" id="UP000240708">
    <property type="component" value="Unassembled WGS sequence"/>
</dbReference>
<gene>
    <name evidence="2" type="ORF">CLV48_101736</name>
</gene>
<protein>
    <submittedName>
        <fullName evidence="2">Methyltransferase family protein</fullName>
    </submittedName>
</protein>
<evidence type="ECO:0000259" key="1">
    <source>
        <dbReference type="Pfam" id="PF08242"/>
    </source>
</evidence>
<dbReference type="InterPro" id="IPR029063">
    <property type="entry name" value="SAM-dependent_MTases_sf"/>
</dbReference>
<proteinExistence type="predicted"/>
<dbReference type="Pfam" id="PF08242">
    <property type="entry name" value="Methyltransf_12"/>
    <property type="match status" value="1"/>
</dbReference>
<dbReference type="GO" id="GO:0008168">
    <property type="term" value="F:methyltransferase activity"/>
    <property type="evidence" value="ECO:0007669"/>
    <property type="project" value="UniProtKB-KW"/>
</dbReference>
<dbReference type="InterPro" id="IPR013217">
    <property type="entry name" value="Methyltransf_12"/>
</dbReference>
<keyword evidence="2" id="KW-0808">Transferase</keyword>
<dbReference type="PANTHER" id="PTHR12843:SF5">
    <property type="entry name" value="EEF1A LYSINE METHYLTRANSFERASE 2"/>
    <property type="match status" value="1"/>
</dbReference>
<dbReference type="RefSeq" id="WP_106566128.1">
    <property type="nucleotide sequence ID" value="NZ_PYGF01000001.1"/>
</dbReference>
<keyword evidence="3" id="KW-1185">Reference proteome</keyword>
<dbReference type="AlphaFoldDB" id="A0A2P8EEB2"/>
<evidence type="ECO:0000313" key="3">
    <source>
        <dbReference type="Proteomes" id="UP000240708"/>
    </source>
</evidence>